<dbReference type="InterPro" id="IPR036249">
    <property type="entry name" value="Thioredoxin-like_sf"/>
</dbReference>
<reference evidence="4" key="1">
    <citation type="submission" date="2019-03" db="EMBL/GenBank/DDBJ databases">
        <title>Flavobacterium sp.</title>
        <authorList>
            <person name="Kim H."/>
        </authorList>
    </citation>
    <scope>NUCLEOTIDE SEQUENCE [LARGE SCALE GENOMIC DNA]</scope>
    <source>
        <strain evidence="4">GS13</strain>
    </source>
</reference>
<sequence length="186" mass="19888">MNATKISTVSSVLQNMLKVSLVMLFLLALNSCSSDDDNSNPTTPPVAGNVAPDFTLTSLSKQTVKLSDSKNKVVVLFFFGNECPSCKAAAPSVCMQLNAPFAKRTDFQLYGIDQWDGNEAKVQSFQTITAVSFPLLLMGSGVAASYKTTYDRIVVIDKTGKIMFSGNQGAASDIAAAKAKIEELLK</sequence>
<dbReference type="InterPro" id="IPR013766">
    <property type="entry name" value="Thioredoxin_domain"/>
</dbReference>
<accession>A0A4P6Y736</accession>
<dbReference type="RefSeq" id="WP_133275824.1">
    <property type="nucleotide sequence ID" value="NZ_CP037933.1"/>
</dbReference>
<keyword evidence="4" id="KW-1185">Reference proteome</keyword>
<feature type="domain" description="Thioredoxin" evidence="2">
    <location>
        <begin position="45"/>
        <end position="186"/>
    </location>
</feature>
<dbReference type="OrthoDB" id="9809746at2"/>
<protein>
    <submittedName>
        <fullName evidence="3">Redoxin domain-containing protein</fullName>
    </submittedName>
</protein>
<organism evidence="3 4">
    <name type="scientific">Flavobacterium nackdongense</name>
    <dbReference type="NCBI Taxonomy" id="2547394"/>
    <lineage>
        <taxon>Bacteria</taxon>
        <taxon>Pseudomonadati</taxon>
        <taxon>Bacteroidota</taxon>
        <taxon>Flavobacteriia</taxon>
        <taxon>Flavobacteriales</taxon>
        <taxon>Flavobacteriaceae</taxon>
        <taxon>Flavobacterium</taxon>
    </lineage>
</organism>
<dbReference type="GO" id="GO:0016491">
    <property type="term" value="F:oxidoreductase activity"/>
    <property type="evidence" value="ECO:0007669"/>
    <property type="project" value="InterPro"/>
</dbReference>
<dbReference type="PROSITE" id="PS51352">
    <property type="entry name" value="THIOREDOXIN_2"/>
    <property type="match status" value="1"/>
</dbReference>
<dbReference type="Pfam" id="PF00578">
    <property type="entry name" value="AhpC-TSA"/>
    <property type="match status" value="1"/>
</dbReference>
<proteinExistence type="predicted"/>
<evidence type="ECO:0000313" key="4">
    <source>
        <dbReference type="Proteomes" id="UP000291124"/>
    </source>
</evidence>
<evidence type="ECO:0000313" key="3">
    <source>
        <dbReference type="EMBL" id="QBN18296.1"/>
    </source>
</evidence>
<dbReference type="InterPro" id="IPR000866">
    <property type="entry name" value="AhpC/TSA"/>
</dbReference>
<feature type="signal peptide" evidence="1">
    <location>
        <begin position="1"/>
        <end position="34"/>
    </location>
</feature>
<gene>
    <name evidence="3" type="ORF">E1750_05565</name>
</gene>
<evidence type="ECO:0000259" key="2">
    <source>
        <dbReference type="PROSITE" id="PS51352"/>
    </source>
</evidence>
<dbReference type="Proteomes" id="UP000291124">
    <property type="component" value="Chromosome"/>
</dbReference>
<name>A0A4P6Y736_9FLAO</name>
<feature type="chain" id="PRO_5020670855" evidence="1">
    <location>
        <begin position="35"/>
        <end position="186"/>
    </location>
</feature>
<dbReference type="PANTHER" id="PTHR42852">
    <property type="entry name" value="THIOL:DISULFIDE INTERCHANGE PROTEIN DSBE"/>
    <property type="match status" value="1"/>
</dbReference>
<dbReference type="PANTHER" id="PTHR42852:SF17">
    <property type="entry name" value="THIOREDOXIN-LIKE PROTEIN HI_1115"/>
    <property type="match status" value="1"/>
</dbReference>
<keyword evidence="1" id="KW-0732">Signal</keyword>
<dbReference type="GO" id="GO:0016209">
    <property type="term" value="F:antioxidant activity"/>
    <property type="evidence" value="ECO:0007669"/>
    <property type="project" value="InterPro"/>
</dbReference>
<evidence type="ECO:0000256" key="1">
    <source>
        <dbReference type="SAM" id="SignalP"/>
    </source>
</evidence>
<dbReference type="SUPFAM" id="SSF52833">
    <property type="entry name" value="Thioredoxin-like"/>
    <property type="match status" value="1"/>
</dbReference>
<dbReference type="EMBL" id="CP037933">
    <property type="protein sequence ID" value="QBN18296.1"/>
    <property type="molecule type" value="Genomic_DNA"/>
</dbReference>
<dbReference type="Gene3D" id="3.40.30.10">
    <property type="entry name" value="Glutaredoxin"/>
    <property type="match status" value="1"/>
</dbReference>
<dbReference type="CDD" id="cd02966">
    <property type="entry name" value="TlpA_like_family"/>
    <property type="match status" value="1"/>
</dbReference>
<dbReference type="AlphaFoldDB" id="A0A4P6Y736"/>
<dbReference type="InterPro" id="IPR050553">
    <property type="entry name" value="Thioredoxin_ResA/DsbE_sf"/>
</dbReference>
<dbReference type="KEGG" id="fnk:E1750_05565"/>